<feature type="compositionally biased region" description="Gly residues" evidence="1">
    <location>
        <begin position="29"/>
        <end position="40"/>
    </location>
</feature>
<proteinExistence type="predicted"/>
<feature type="region of interest" description="Disordered" evidence="1">
    <location>
        <begin position="1"/>
        <end position="51"/>
    </location>
</feature>
<organism evidence="2">
    <name type="scientific">Marseillevirus LCMAC103</name>
    <dbReference type="NCBI Taxonomy" id="2506604"/>
    <lineage>
        <taxon>Viruses</taxon>
        <taxon>Varidnaviria</taxon>
        <taxon>Bamfordvirae</taxon>
        <taxon>Nucleocytoviricota</taxon>
        <taxon>Megaviricetes</taxon>
        <taxon>Pimascovirales</taxon>
        <taxon>Pimascovirales incertae sedis</taxon>
        <taxon>Marseilleviridae</taxon>
    </lineage>
</organism>
<sequence length="66" mass="6677">MIATGGGTEIGEETEIGGEETETEIGGETVTGGGIGGGVNGAFSNKERNEKPKICLGLPTVKVNER</sequence>
<gene>
    <name evidence="2" type="ORF">LCMAC103_00840</name>
</gene>
<reference evidence="2" key="1">
    <citation type="journal article" date="2019" name="MBio">
        <title>Virus Genomes from Deep Sea Sediments Expand the Ocean Megavirome and Support Independent Origins of Viral Gigantism.</title>
        <authorList>
            <person name="Backstrom D."/>
            <person name="Yutin N."/>
            <person name="Jorgensen S.L."/>
            <person name="Dharamshi J."/>
            <person name="Homa F."/>
            <person name="Zaremba-Niedwiedzka K."/>
            <person name="Spang A."/>
            <person name="Wolf Y.I."/>
            <person name="Koonin E.V."/>
            <person name="Ettema T.J."/>
        </authorList>
    </citation>
    <scope>NUCLEOTIDE SEQUENCE</scope>
</reference>
<name>A0A481YTV7_9VIRU</name>
<dbReference type="EMBL" id="MK500335">
    <property type="protein sequence ID" value="QBK86753.1"/>
    <property type="molecule type" value="Genomic_DNA"/>
</dbReference>
<evidence type="ECO:0000256" key="1">
    <source>
        <dbReference type="SAM" id="MobiDB-lite"/>
    </source>
</evidence>
<evidence type="ECO:0000313" key="2">
    <source>
        <dbReference type="EMBL" id="QBK86753.1"/>
    </source>
</evidence>
<accession>A0A481YTV7</accession>
<feature type="compositionally biased region" description="Acidic residues" evidence="1">
    <location>
        <begin position="10"/>
        <end position="25"/>
    </location>
</feature>
<protein>
    <submittedName>
        <fullName evidence="2">Uncharacterized protein</fullName>
    </submittedName>
</protein>